<evidence type="ECO:0000256" key="5">
    <source>
        <dbReference type="ARBA" id="ARBA00022989"/>
    </source>
</evidence>
<reference evidence="10 11" key="2">
    <citation type="submission" date="2014-03" db="EMBL/GenBank/DDBJ databases">
        <title>Draft Genome Sequences of Four Burkholderia Strains.</title>
        <authorList>
            <person name="Liu X.Y."/>
            <person name="Li C.X."/>
            <person name="Xu J.H."/>
        </authorList>
    </citation>
    <scope>NUCLEOTIDE SEQUENCE [LARGE SCALE GENOMIC DNA]</scope>
    <source>
        <strain evidence="10 11">R27</strain>
    </source>
</reference>
<reference evidence="9" key="1">
    <citation type="journal article" date="2014" name="Int. J. Syst. Evol. Microbiol.">
        <title>Complete genome of a new Firmicutes species belonging to the dominant human colonic microbiota ('Ruminococcus bicirculans') reveals two chromosomes and a selective capacity to utilize plant glucans.</title>
        <authorList>
            <consortium name="NISC Comparative Sequencing Program"/>
            <person name="Wegmann U."/>
            <person name="Louis P."/>
            <person name="Goesmann A."/>
            <person name="Henrissat B."/>
            <person name="Duncan S.H."/>
            <person name="Flint H.J."/>
        </authorList>
    </citation>
    <scope>NUCLEOTIDE SEQUENCE</scope>
    <source>
        <strain evidence="9">CGMCC 1.11013</strain>
    </source>
</reference>
<dbReference type="NCBIfam" id="TIGR03025">
    <property type="entry name" value="EPS_sugtrans"/>
    <property type="match status" value="1"/>
</dbReference>
<keyword evidence="3" id="KW-0808">Transferase</keyword>
<evidence type="ECO:0000256" key="7">
    <source>
        <dbReference type="SAM" id="Phobius"/>
    </source>
</evidence>
<dbReference type="InterPro" id="IPR017475">
    <property type="entry name" value="EPS_sugar_tfrase"/>
</dbReference>
<dbReference type="Proteomes" id="UP000027439">
    <property type="component" value="Unassembled WGS sequence"/>
</dbReference>
<evidence type="ECO:0000256" key="1">
    <source>
        <dbReference type="ARBA" id="ARBA00004141"/>
    </source>
</evidence>
<feature type="transmembrane region" description="Helical" evidence="7">
    <location>
        <begin position="254"/>
        <end position="279"/>
    </location>
</feature>
<evidence type="ECO:0000313" key="9">
    <source>
        <dbReference type="EMBL" id="GGD87497.1"/>
    </source>
</evidence>
<dbReference type="EMBL" id="JFHE01000005">
    <property type="protein sequence ID" value="KDR35919.1"/>
    <property type="molecule type" value="Genomic_DNA"/>
</dbReference>
<dbReference type="NCBIfam" id="TIGR03023">
    <property type="entry name" value="WcaJ_sugtrans"/>
    <property type="match status" value="1"/>
</dbReference>
<evidence type="ECO:0000256" key="6">
    <source>
        <dbReference type="ARBA" id="ARBA00023136"/>
    </source>
</evidence>
<proteinExistence type="inferred from homology"/>
<feature type="transmembrane region" description="Helical" evidence="7">
    <location>
        <begin position="57"/>
        <end position="77"/>
    </location>
</feature>
<keyword evidence="6 7" id="KW-0472">Membrane</keyword>
<dbReference type="STRING" id="1071679.BG57_25375"/>
<evidence type="ECO:0000256" key="4">
    <source>
        <dbReference type="ARBA" id="ARBA00022692"/>
    </source>
</evidence>
<protein>
    <submittedName>
        <fullName evidence="10">Exopolysaccharide biosynthesis protein</fullName>
    </submittedName>
    <submittedName>
        <fullName evidence="9">Undecaprenyl-phosphate glucose phosphotransferase</fullName>
    </submittedName>
</protein>
<comment type="subcellular location">
    <subcellularLocation>
        <location evidence="1">Membrane</location>
        <topology evidence="1">Multi-pass membrane protein</topology>
    </subcellularLocation>
</comment>
<dbReference type="PANTHER" id="PTHR30576:SF21">
    <property type="entry name" value="UDP-GLUCOSE:UNDECAPRENYL-PHOSPHATE GLUCOSE-1-PHOSPHATE TRANSFERASE"/>
    <property type="match status" value="1"/>
</dbReference>
<dbReference type="EMBL" id="BMEG01000009">
    <property type="protein sequence ID" value="GGD87497.1"/>
    <property type="molecule type" value="Genomic_DNA"/>
</dbReference>
<feature type="transmembrane region" description="Helical" evidence="7">
    <location>
        <begin position="89"/>
        <end position="110"/>
    </location>
</feature>
<sequence length="444" mass="49499">MPLRLCEAFVALGSALFAYRVFGASFEAGYVSAAAAFAVLLAWAGQSVRSQQCSGTVAGILGPALAWTLCEALATFAAMSMHREFQPSLIWFACWSSSTFAGVTGCRFVVRMIRARRARTRSVALVGRGDHCDAFMQRFLARRDSVYRIDARFDLNEAATANTDGFRLFCHMEPFVAYVREQRIDELWLALPLTDEATLLRFLDIFRNDLLNIRFLPDVGKHARFRNDAADVDAAFAVNLVAAPLTDRALAVKAIFDCAFATCALISLSPLFLLIALAVKCSSPGPVMFKQWRHGAKGEPFQIFKFRTMHVHAPGDGVVEQATRGDARITPLGALLRRTSLDELPQFLNVLRGDMSVVGPRPHAIEHDAVYQEIVDGYIHRYRIKPGITGWAQVNGLRGETDSIEKMQKRVEHDLFYLSNWSLAFDVRILFATIVRGFVHHNAY</sequence>
<gene>
    <name evidence="10" type="ORF">BG57_25375</name>
    <name evidence="9" type="ORF">GCM10010985_47580</name>
</gene>
<organism evidence="10 11">
    <name type="scientific">Caballeronia grimmiae</name>
    <dbReference type="NCBI Taxonomy" id="1071679"/>
    <lineage>
        <taxon>Bacteria</taxon>
        <taxon>Pseudomonadati</taxon>
        <taxon>Pseudomonadota</taxon>
        <taxon>Betaproteobacteria</taxon>
        <taxon>Burkholderiales</taxon>
        <taxon>Burkholderiaceae</taxon>
        <taxon>Caballeronia</taxon>
    </lineage>
</organism>
<dbReference type="RefSeq" id="WP_160174719.1">
    <property type="nucleotide sequence ID" value="NZ_BMEG01000009.1"/>
</dbReference>
<dbReference type="GO" id="GO:0089702">
    <property type="term" value="F:undecaprenyl-phosphate glucose phosphotransferase activity"/>
    <property type="evidence" value="ECO:0007669"/>
    <property type="project" value="TreeGrafter"/>
</dbReference>
<keyword evidence="12" id="KW-1185">Reference proteome</keyword>
<dbReference type="OrthoDB" id="9808602at2"/>
<evidence type="ECO:0000313" key="12">
    <source>
        <dbReference type="Proteomes" id="UP000597138"/>
    </source>
</evidence>
<feature type="transmembrane region" description="Helical" evidence="7">
    <location>
        <begin position="28"/>
        <end position="45"/>
    </location>
</feature>
<dbReference type="Proteomes" id="UP000597138">
    <property type="component" value="Unassembled WGS sequence"/>
</dbReference>
<name>A0A069P7P4_9BURK</name>
<dbReference type="eggNOG" id="COG2148">
    <property type="taxonomic scope" value="Bacteria"/>
</dbReference>
<dbReference type="PANTHER" id="PTHR30576">
    <property type="entry name" value="COLANIC BIOSYNTHESIS UDP-GLUCOSE LIPID CARRIER TRANSFERASE"/>
    <property type="match status" value="1"/>
</dbReference>
<dbReference type="GO" id="GO:0009242">
    <property type="term" value="P:colanic acid biosynthetic process"/>
    <property type="evidence" value="ECO:0007669"/>
    <property type="project" value="TreeGrafter"/>
</dbReference>
<feature type="domain" description="Bacterial sugar transferase" evidence="8">
    <location>
        <begin position="253"/>
        <end position="436"/>
    </location>
</feature>
<evidence type="ECO:0000313" key="11">
    <source>
        <dbReference type="Proteomes" id="UP000027439"/>
    </source>
</evidence>
<reference evidence="9" key="4">
    <citation type="submission" date="2024-05" db="EMBL/GenBank/DDBJ databases">
        <authorList>
            <person name="Sun Q."/>
            <person name="Zhou Y."/>
        </authorList>
    </citation>
    <scope>NUCLEOTIDE SEQUENCE</scope>
    <source>
        <strain evidence="9">CGMCC 1.11013</strain>
    </source>
</reference>
<accession>A0A069P7P4</accession>
<keyword evidence="4 7" id="KW-0812">Transmembrane</keyword>
<comment type="similarity">
    <text evidence="2">Belongs to the bacterial sugar transferase family.</text>
</comment>
<comment type="caution">
    <text evidence="10">The sequence shown here is derived from an EMBL/GenBank/DDBJ whole genome shotgun (WGS) entry which is preliminary data.</text>
</comment>
<dbReference type="InterPro" id="IPR017473">
    <property type="entry name" value="Undecaprenyl-P_gluc_Ptfrase"/>
</dbReference>
<keyword evidence="5 7" id="KW-1133">Transmembrane helix</keyword>
<dbReference type="AlphaFoldDB" id="A0A069P7P4"/>
<dbReference type="InterPro" id="IPR003362">
    <property type="entry name" value="Bact_transf"/>
</dbReference>
<dbReference type="Pfam" id="PF13727">
    <property type="entry name" value="CoA_binding_3"/>
    <property type="match status" value="1"/>
</dbReference>
<dbReference type="Pfam" id="PF02397">
    <property type="entry name" value="Bac_transf"/>
    <property type="match status" value="1"/>
</dbReference>
<evidence type="ECO:0000313" key="10">
    <source>
        <dbReference type="EMBL" id="KDR35919.1"/>
    </source>
</evidence>
<reference evidence="12" key="3">
    <citation type="journal article" date="2019" name="Int. J. Syst. Evol. Microbiol.">
        <title>The Global Catalogue of Microorganisms (GCM) 10K type strain sequencing project: providing services to taxonomists for standard genome sequencing and annotation.</title>
        <authorList>
            <consortium name="The Broad Institute Genomics Platform"/>
            <consortium name="The Broad Institute Genome Sequencing Center for Infectious Disease"/>
            <person name="Wu L."/>
            <person name="Ma J."/>
        </authorList>
    </citation>
    <scope>NUCLEOTIDE SEQUENCE [LARGE SCALE GENOMIC DNA]</scope>
    <source>
        <strain evidence="12">CGMCC 1.11013</strain>
    </source>
</reference>
<dbReference type="Gene3D" id="3.40.50.720">
    <property type="entry name" value="NAD(P)-binding Rossmann-like Domain"/>
    <property type="match status" value="1"/>
</dbReference>
<dbReference type="GO" id="GO:0016020">
    <property type="term" value="C:membrane"/>
    <property type="evidence" value="ECO:0007669"/>
    <property type="project" value="UniProtKB-SubCell"/>
</dbReference>
<evidence type="ECO:0000256" key="3">
    <source>
        <dbReference type="ARBA" id="ARBA00022679"/>
    </source>
</evidence>
<evidence type="ECO:0000256" key="2">
    <source>
        <dbReference type="ARBA" id="ARBA00006464"/>
    </source>
</evidence>
<evidence type="ECO:0000259" key="8">
    <source>
        <dbReference type="Pfam" id="PF02397"/>
    </source>
</evidence>